<dbReference type="InterPro" id="IPR052207">
    <property type="entry name" value="Max-like/E-box_TFs"/>
</dbReference>
<sequence>MVKSEYPEEEILMSEKTSEDEYMQGDWPQNPHSVSTTSQHEGPSPTRSNSDGANDTSSDGAHNNDLKGHIVNGVPADDRRMRRQIANCNERRRMQSINAGFQSLRSLLPRKDGEKMSKAAILQQTAEYIHSLLDEKEHLLQENNSAAAKKRKVDYEEHMDVEASESKPVAVQPPPPPQPQPLPSFEVMDYLRSIEELKTALAKEQRLRLLLENELFEVRAKSINDAAASLGVLRAHSSLFQTTLSNPLEPTPTESTAFSLPSRTQSGLAPPPTLTHDSSLLAAAAAQNLYSNVVLNGAPPQPSMSNLVSPTLPPTHQHSTSFNFASTTSSALAGLPQPVPQRFPLASNDTNSVLRLATANLEIPSAQSVFSPTDSNGGSVLQRPSPPTSTSTTLAQRNLQAILEAIRHIEGGVATRTAANASPAHSSADLMVR</sequence>
<protein>
    <submittedName>
        <fullName evidence="9">BHLH domain-containing protein</fullName>
    </submittedName>
</protein>
<keyword evidence="5" id="KW-0539">Nucleus</keyword>
<evidence type="ECO:0000256" key="3">
    <source>
        <dbReference type="ARBA" id="ARBA00023125"/>
    </source>
</evidence>
<reference evidence="9" key="1">
    <citation type="submission" date="2022-11" db="UniProtKB">
        <authorList>
            <consortium name="WormBaseParasite"/>
        </authorList>
    </citation>
    <scope>IDENTIFICATION</scope>
</reference>
<feature type="compositionally biased region" description="Acidic residues" evidence="6">
    <location>
        <begin position="7"/>
        <end position="23"/>
    </location>
</feature>
<keyword evidence="3" id="KW-0238">DNA-binding</keyword>
<dbReference type="Proteomes" id="UP000887540">
    <property type="component" value="Unplaced"/>
</dbReference>
<dbReference type="SUPFAM" id="SSF47459">
    <property type="entry name" value="HLH, helix-loop-helix DNA-binding domain"/>
    <property type="match status" value="1"/>
</dbReference>
<feature type="region of interest" description="Disordered" evidence="6">
    <location>
        <begin position="1"/>
        <end position="80"/>
    </location>
</feature>
<feature type="compositionally biased region" description="Pro residues" evidence="6">
    <location>
        <begin position="171"/>
        <end position="182"/>
    </location>
</feature>
<dbReference type="GO" id="GO:0005634">
    <property type="term" value="C:nucleus"/>
    <property type="evidence" value="ECO:0007669"/>
    <property type="project" value="UniProtKB-SubCell"/>
</dbReference>
<feature type="compositionally biased region" description="Polar residues" evidence="6">
    <location>
        <begin position="30"/>
        <end position="61"/>
    </location>
</feature>
<dbReference type="GO" id="GO:0000981">
    <property type="term" value="F:DNA-binding transcription factor activity, RNA polymerase II-specific"/>
    <property type="evidence" value="ECO:0007669"/>
    <property type="project" value="TreeGrafter"/>
</dbReference>
<accession>A0A914DZG2</accession>
<evidence type="ECO:0000313" key="8">
    <source>
        <dbReference type="Proteomes" id="UP000887540"/>
    </source>
</evidence>
<feature type="compositionally biased region" description="Polar residues" evidence="6">
    <location>
        <begin position="244"/>
        <end position="267"/>
    </location>
</feature>
<feature type="region of interest" description="Disordered" evidence="6">
    <location>
        <begin position="244"/>
        <end position="272"/>
    </location>
</feature>
<feature type="region of interest" description="Disordered" evidence="6">
    <location>
        <begin position="367"/>
        <end position="393"/>
    </location>
</feature>
<dbReference type="AlphaFoldDB" id="A0A914DZG2"/>
<comment type="subcellular location">
    <subcellularLocation>
        <location evidence="1">Nucleus</location>
    </subcellularLocation>
</comment>
<evidence type="ECO:0000313" key="9">
    <source>
        <dbReference type="WBParaSite" id="ACRNAN_scaffold4522.g7091.t1"/>
    </source>
</evidence>
<keyword evidence="8" id="KW-1185">Reference proteome</keyword>
<name>A0A914DZG2_9BILA</name>
<dbReference type="GO" id="GO:0046983">
    <property type="term" value="F:protein dimerization activity"/>
    <property type="evidence" value="ECO:0007669"/>
    <property type="project" value="InterPro"/>
</dbReference>
<dbReference type="InterPro" id="IPR011598">
    <property type="entry name" value="bHLH_dom"/>
</dbReference>
<evidence type="ECO:0000259" key="7">
    <source>
        <dbReference type="PROSITE" id="PS50888"/>
    </source>
</evidence>
<dbReference type="PROSITE" id="PS50888">
    <property type="entry name" value="BHLH"/>
    <property type="match status" value="1"/>
</dbReference>
<dbReference type="SMART" id="SM00353">
    <property type="entry name" value="HLH"/>
    <property type="match status" value="1"/>
</dbReference>
<dbReference type="InterPro" id="IPR036638">
    <property type="entry name" value="HLH_DNA-bd_sf"/>
</dbReference>
<feature type="compositionally biased region" description="Polar residues" evidence="6">
    <location>
        <begin position="367"/>
        <end position="379"/>
    </location>
</feature>
<evidence type="ECO:0000256" key="2">
    <source>
        <dbReference type="ARBA" id="ARBA00023015"/>
    </source>
</evidence>
<dbReference type="Gene3D" id="4.10.280.10">
    <property type="entry name" value="Helix-loop-helix DNA-binding domain"/>
    <property type="match status" value="1"/>
</dbReference>
<dbReference type="Pfam" id="PF00010">
    <property type="entry name" value="HLH"/>
    <property type="match status" value="1"/>
</dbReference>
<feature type="domain" description="BHLH" evidence="7">
    <location>
        <begin position="81"/>
        <end position="132"/>
    </location>
</feature>
<keyword evidence="2" id="KW-0805">Transcription regulation</keyword>
<dbReference type="CDD" id="cd11419">
    <property type="entry name" value="bHLHzip_TFAP4"/>
    <property type="match status" value="1"/>
</dbReference>
<dbReference type="PANTHER" id="PTHR15741">
    <property type="entry name" value="BASIC HELIX-LOOP-HELIX ZIP TRANSCRIPTION FACTOR"/>
    <property type="match status" value="1"/>
</dbReference>
<organism evidence="8 9">
    <name type="scientific">Acrobeloides nanus</name>
    <dbReference type="NCBI Taxonomy" id="290746"/>
    <lineage>
        <taxon>Eukaryota</taxon>
        <taxon>Metazoa</taxon>
        <taxon>Ecdysozoa</taxon>
        <taxon>Nematoda</taxon>
        <taxon>Chromadorea</taxon>
        <taxon>Rhabditida</taxon>
        <taxon>Tylenchina</taxon>
        <taxon>Cephalobomorpha</taxon>
        <taxon>Cephaloboidea</taxon>
        <taxon>Cephalobidae</taxon>
        <taxon>Acrobeloides</taxon>
    </lineage>
</organism>
<dbReference type="WBParaSite" id="ACRNAN_scaffold4522.g7091.t1">
    <property type="protein sequence ID" value="ACRNAN_scaffold4522.g7091.t1"/>
    <property type="gene ID" value="ACRNAN_scaffold4522.g7091"/>
</dbReference>
<dbReference type="PANTHER" id="PTHR15741:SF27">
    <property type="entry name" value="TRANSCRIPTION FACTOR AP-4"/>
    <property type="match status" value="1"/>
</dbReference>
<dbReference type="GO" id="GO:0000978">
    <property type="term" value="F:RNA polymerase II cis-regulatory region sequence-specific DNA binding"/>
    <property type="evidence" value="ECO:0007669"/>
    <property type="project" value="TreeGrafter"/>
</dbReference>
<evidence type="ECO:0000256" key="4">
    <source>
        <dbReference type="ARBA" id="ARBA00023163"/>
    </source>
</evidence>
<evidence type="ECO:0000256" key="1">
    <source>
        <dbReference type="ARBA" id="ARBA00004123"/>
    </source>
</evidence>
<feature type="region of interest" description="Disordered" evidence="6">
    <location>
        <begin position="150"/>
        <end position="182"/>
    </location>
</feature>
<evidence type="ECO:0000256" key="6">
    <source>
        <dbReference type="SAM" id="MobiDB-lite"/>
    </source>
</evidence>
<keyword evidence="4" id="KW-0804">Transcription</keyword>
<evidence type="ECO:0000256" key="5">
    <source>
        <dbReference type="ARBA" id="ARBA00023242"/>
    </source>
</evidence>
<proteinExistence type="predicted"/>
<feature type="compositionally biased region" description="Basic and acidic residues" evidence="6">
    <location>
        <begin position="153"/>
        <end position="165"/>
    </location>
</feature>